<evidence type="ECO:0000256" key="7">
    <source>
        <dbReference type="ARBA" id="ARBA00023065"/>
    </source>
</evidence>
<dbReference type="GO" id="GO:0006826">
    <property type="term" value="P:iron ion transport"/>
    <property type="evidence" value="ECO:0007669"/>
    <property type="project" value="UniProtKB-KW"/>
</dbReference>
<keyword evidence="9 11" id="KW-0472">Membrane</keyword>
<dbReference type="InterPro" id="IPR036942">
    <property type="entry name" value="Beta-barrel_TonB_sf"/>
</dbReference>
<evidence type="ECO:0000256" key="8">
    <source>
        <dbReference type="ARBA" id="ARBA00023077"/>
    </source>
</evidence>
<evidence type="ECO:0000256" key="1">
    <source>
        <dbReference type="ARBA" id="ARBA00004571"/>
    </source>
</evidence>
<feature type="signal peptide" evidence="13">
    <location>
        <begin position="1"/>
        <end position="30"/>
    </location>
</feature>
<reference evidence="15 16" key="1">
    <citation type="submission" date="2015-12" db="EMBL/GenBank/DDBJ databases">
        <authorList>
            <person name="Shamseldin A."/>
            <person name="Moawad H."/>
            <person name="Abd El-Rahim W.M."/>
            <person name="Sadowsky M.J."/>
        </authorList>
    </citation>
    <scope>NUCLEOTIDE SEQUENCE [LARGE SCALE GENOMIC DNA]</scope>
    <source>
        <strain evidence="15 16">D7</strain>
    </source>
</reference>
<dbReference type="Pfam" id="PF07715">
    <property type="entry name" value="Plug"/>
    <property type="match status" value="1"/>
</dbReference>
<feature type="domain" description="Secretin/TonB short N-terminal" evidence="14">
    <location>
        <begin position="56"/>
        <end position="107"/>
    </location>
</feature>
<dbReference type="InterPro" id="IPR012910">
    <property type="entry name" value="Plug_dom"/>
</dbReference>
<dbReference type="InterPro" id="IPR000531">
    <property type="entry name" value="Beta-barrel_TonB"/>
</dbReference>
<sequence length="836" mass="90890">MTSSRCVKKHLLAFSICTALSLNTAAIAAAQESISVELEPAPLASALNQLSFKSGIVIIAPGRLVNNIKAPALNGNYEIDEALEKLLFNSGLEAVKQTNGAFVIKKRGPQMSLTPKDTAVNGAPIDEIVVSATKRDTNLMDVSAAVSVLNTQQIQDAGVTDFKGLVDALPGISINSAFGGANNSFITIRGIGGADDYKPNGNPSVALHVDGIYQTSNAYLGMPLFDLERIEVLKGPQGTLYGRNTTAGVINAITKRPTDEFEGYASVEYGSYEYTQGEAAFGGSVSDNLKVRIATKFEQGGGYMDGKGAGLFAGYVPEGFEGVIPAVTDPGERDGFGDKDLFAFRATGVYTFQANTHLTLRYFMSSDNGDTLQYDRIALENETGSGMSRNAGENDDPYAFYADEYYRHTIDIEGVNGELAHQIDTDLNVNVLFGYQESERNMGGNGDGTSFPRYKYAFDETLDQSSLEIRFSDSQGGDIDWIAGVFYVSDSVDFVSDWTSFAVRSQYTSPYSQTRNSFATFANVDWFVNNDLKLSAGVRYTQDTAKFSGYNQDLDPWGTSIYEEVFNSPGLFSWDRDFDDNNVSGKLTAQYYLSDNLNIFASIGNGYRAGGFDGTSIFSLEETEPFDSETVDSFELGLRYTDESLSASVDLFAYDFEEMQATTRLSNDTNGRTNVGAAEVRGAEASFNAQLLNNGEQQLTFNSSVTYLDTEITEFSSNRVDDVQNTVGDPLPGSPELSYSISLNHSIFVATNRLLSTRLTYTYHDEETNRLNAGAGNTVPDYGLLNINMDLELGNGFTAFAYGRNITDEEYFLELNAGARLVGAPATYGVGVRTTF</sequence>
<keyword evidence="2 11" id="KW-0813">Transport</keyword>
<evidence type="ECO:0000256" key="6">
    <source>
        <dbReference type="ARBA" id="ARBA00023004"/>
    </source>
</evidence>
<dbReference type="InterPro" id="IPR039426">
    <property type="entry name" value="TonB-dep_rcpt-like"/>
</dbReference>
<evidence type="ECO:0000256" key="13">
    <source>
        <dbReference type="SAM" id="SignalP"/>
    </source>
</evidence>
<evidence type="ECO:0000256" key="9">
    <source>
        <dbReference type="ARBA" id="ARBA00023136"/>
    </source>
</evidence>
<comment type="similarity">
    <text evidence="11 12">Belongs to the TonB-dependent receptor family.</text>
</comment>
<accession>A0A126Q541</accession>
<evidence type="ECO:0000256" key="3">
    <source>
        <dbReference type="ARBA" id="ARBA00022452"/>
    </source>
</evidence>
<dbReference type="Proteomes" id="UP000063991">
    <property type="component" value="Chromosome"/>
</dbReference>
<keyword evidence="3 11" id="KW-1134">Transmembrane beta strand</keyword>
<dbReference type="OrthoDB" id="9758929at2"/>
<dbReference type="PATRIC" id="fig|28108.53.peg.3297"/>
<evidence type="ECO:0000313" key="15">
    <source>
        <dbReference type="EMBL" id="AMJ99609.1"/>
    </source>
</evidence>
<dbReference type="Pfam" id="PF00593">
    <property type="entry name" value="TonB_dep_Rec_b-barrel"/>
    <property type="match status" value="1"/>
</dbReference>
<evidence type="ECO:0000256" key="4">
    <source>
        <dbReference type="ARBA" id="ARBA00022496"/>
    </source>
</evidence>
<dbReference type="InterPro" id="IPR011662">
    <property type="entry name" value="Secretin/TonB_short_N"/>
</dbReference>
<dbReference type="SMART" id="SM00965">
    <property type="entry name" value="STN"/>
    <property type="match status" value="1"/>
</dbReference>
<dbReference type="PANTHER" id="PTHR32552">
    <property type="entry name" value="FERRICHROME IRON RECEPTOR-RELATED"/>
    <property type="match status" value="1"/>
</dbReference>
<dbReference type="Gene3D" id="2.40.170.20">
    <property type="entry name" value="TonB-dependent receptor, beta-barrel domain"/>
    <property type="match status" value="1"/>
</dbReference>
<dbReference type="Pfam" id="PF07660">
    <property type="entry name" value="STN"/>
    <property type="match status" value="1"/>
</dbReference>
<dbReference type="RefSeq" id="WP_061095847.1">
    <property type="nucleotide sequence ID" value="NZ_CP012202.1"/>
</dbReference>
<evidence type="ECO:0000256" key="5">
    <source>
        <dbReference type="ARBA" id="ARBA00022692"/>
    </source>
</evidence>
<feature type="chain" id="PRO_5007272667" evidence="13">
    <location>
        <begin position="31"/>
        <end position="836"/>
    </location>
</feature>
<keyword evidence="6" id="KW-0408">Iron</keyword>
<keyword evidence="5 11" id="KW-0812">Transmembrane</keyword>
<dbReference type="PANTHER" id="PTHR32552:SF81">
    <property type="entry name" value="TONB-DEPENDENT OUTER MEMBRANE RECEPTOR"/>
    <property type="match status" value="1"/>
</dbReference>
<evidence type="ECO:0000256" key="2">
    <source>
        <dbReference type="ARBA" id="ARBA00022448"/>
    </source>
</evidence>
<evidence type="ECO:0000259" key="14">
    <source>
        <dbReference type="SMART" id="SM00965"/>
    </source>
</evidence>
<dbReference type="PROSITE" id="PS52016">
    <property type="entry name" value="TONB_DEPENDENT_REC_3"/>
    <property type="match status" value="1"/>
</dbReference>
<keyword evidence="7" id="KW-0406">Ion transport</keyword>
<dbReference type="EMBL" id="CP014323">
    <property type="protein sequence ID" value="AMJ99609.1"/>
    <property type="molecule type" value="Genomic_DNA"/>
</dbReference>
<dbReference type="AlphaFoldDB" id="A0A126Q541"/>
<evidence type="ECO:0000256" key="10">
    <source>
        <dbReference type="ARBA" id="ARBA00023237"/>
    </source>
</evidence>
<evidence type="ECO:0000313" key="16">
    <source>
        <dbReference type="Proteomes" id="UP000063991"/>
    </source>
</evidence>
<gene>
    <name evidence="15" type="ORF">AVL55_16470</name>
</gene>
<proteinExistence type="inferred from homology"/>
<keyword evidence="8 12" id="KW-0798">TonB box</keyword>
<dbReference type="SUPFAM" id="SSF56935">
    <property type="entry name" value="Porins"/>
    <property type="match status" value="1"/>
</dbReference>
<comment type="subcellular location">
    <subcellularLocation>
        <location evidence="1 11">Cell outer membrane</location>
        <topology evidence="1 11">Multi-pass membrane protein</topology>
    </subcellularLocation>
</comment>
<dbReference type="Gene3D" id="3.55.50.30">
    <property type="match status" value="1"/>
</dbReference>
<dbReference type="GO" id="GO:0009279">
    <property type="term" value="C:cell outer membrane"/>
    <property type="evidence" value="ECO:0007669"/>
    <property type="project" value="UniProtKB-SubCell"/>
</dbReference>
<protein>
    <submittedName>
        <fullName evidence="15">Ligand-gated channel</fullName>
    </submittedName>
</protein>
<name>A0A126Q541_ALTMA</name>
<evidence type="ECO:0000256" key="12">
    <source>
        <dbReference type="RuleBase" id="RU003357"/>
    </source>
</evidence>
<keyword evidence="4" id="KW-0410">Iron transport</keyword>
<dbReference type="CDD" id="cd01347">
    <property type="entry name" value="ligand_gated_channel"/>
    <property type="match status" value="1"/>
</dbReference>
<organism evidence="15 16">
    <name type="scientific">Alteromonas macleodii</name>
    <name type="common">Pseudoalteromonas macleodii</name>
    <dbReference type="NCBI Taxonomy" id="28108"/>
    <lineage>
        <taxon>Bacteria</taxon>
        <taxon>Pseudomonadati</taxon>
        <taxon>Pseudomonadota</taxon>
        <taxon>Gammaproteobacteria</taxon>
        <taxon>Alteromonadales</taxon>
        <taxon>Alteromonadaceae</taxon>
        <taxon>Alteromonas/Salinimonas group</taxon>
        <taxon>Alteromonas</taxon>
    </lineage>
</organism>
<evidence type="ECO:0000256" key="11">
    <source>
        <dbReference type="PROSITE-ProRule" id="PRU01360"/>
    </source>
</evidence>
<keyword evidence="10 11" id="KW-0998">Cell outer membrane</keyword>
<keyword evidence="13" id="KW-0732">Signal</keyword>